<dbReference type="EMBL" id="AZHX01000689">
    <property type="protein sequence ID" value="ETX06456.1"/>
    <property type="molecule type" value="Genomic_DNA"/>
</dbReference>
<evidence type="ECO:0000259" key="1">
    <source>
        <dbReference type="Pfam" id="PF19631"/>
    </source>
</evidence>
<proteinExistence type="predicted"/>
<dbReference type="Pfam" id="PF19631">
    <property type="entry name" value="Trypco2"/>
    <property type="match status" value="1"/>
</dbReference>
<accession>W4M957</accession>
<evidence type="ECO:0000313" key="2">
    <source>
        <dbReference type="EMBL" id="ETX06456.1"/>
    </source>
</evidence>
<organism evidence="2 3">
    <name type="scientific">Candidatus Entotheonella gemina</name>
    <dbReference type="NCBI Taxonomy" id="1429439"/>
    <lineage>
        <taxon>Bacteria</taxon>
        <taxon>Pseudomonadati</taxon>
        <taxon>Nitrospinota/Tectimicrobiota group</taxon>
        <taxon>Candidatus Tectimicrobiota</taxon>
        <taxon>Candidatus Entotheonellia</taxon>
        <taxon>Candidatus Entotheonellales</taxon>
        <taxon>Candidatus Entotheonellaceae</taxon>
        <taxon>Candidatus Entotheonella</taxon>
    </lineage>
</organism>
<dbReference type="HOGENOM" id="CLU_2179036_0_0_7"/>
<feature type="domain" description="Trypsin-co-occurring" evidence="1">
    <location>
        <begin position="4"/>
        <end position="80"/>
    </location>
</feature>
<sequence length="109" mass="12420">MERISLAQALDDLKHELLIMREANRDREEQYLIEEAEIELSITMEAKRSGAGETTFWVTPSGSDSTVTHSGHKIRLKLKPVSRHATFEIASAKLRASDAARTEWERVNR</sequence>
<protein>
    <recommendedName>
        <fullName evidence="1">Trypsin-co-occurring domain-containing protein</fullName>
    </recommendedName>
</protein>
<comment type="caution">
    <text evidence="2">The sequence shown here is derived from an EMBL/GenBank/DDBJ whole genome shotgun (WGS) entry which is preliminary data.</text>
</comment>
<reference evidence="2 3" key="1">
    <citation type="journal article" date="2014" name="Nature">
        <title>An environmental bacterial taxon with a large and distinct metabolic repertoire.</title>
        <authorList>
            <person name="Wilson M.C."/>
            <person name="Mori T."/>
            <person name="Ruckert C."/>
            <person name="Uria A.R."/>
            <person name="Helf M.J."/>
            <person name="Takada K."/>
            <person name="Gernert C."/>
            <person name="Steffens U.A."/>
            <person name="Heycke N."/>
            <person name="Schmitt S."/>
            <person name="Rinke C."/>
            <person name="Helfrich E.J."/>
            <person name="Brachmann A.O."/>
            <person name="Gurgui C."/>
            <person name="Wakimoto T."/>
            <person name="Kracht M."/>
            <person name="Crusemann M."/>
            <person name="Hentschel U."/>
            <person name="Abe I."/>
            <person name="Matsunaga S."/>
            <person name="Kalinowski J."/>
            <person name="Takeyama H."/>
            <person name="Piel J."/>
        </authorList>
    </citation>
    <scope>NUCLEOTIDE SEQUENCE [LARGE SCALE GENOMIC DNA]</scope>
    <source>
        <strain evidence="3">TSY2</strain>
    </source>
</reference>
<evidence type="ECO:0000313" key="3">
    <source>
        <dbReference type="Proteomes" id="UP000019140"/>
    </source>
</evidence>
<dbReference type="AlphaFoldDB" id="W4M957"/>
<dbReference type="InterPro" id="IPR045608">
    <property type="entry name" value="Trypco2"/>
</dbReference>
<gene>
    <name evidence="2" type="ORF">ETSY2_16970</name>
</gene>
<dbReference type="Proteomes" id="UP000019140">
    <property type="component" value="Unassembled WGS sequence"/>
</dbReference>
<name>W4M957_9BACT</name>
<keyword evidence="3" id="KW-1185">Reference proteome</keyword>